<evidence type="ECO:0000313" key="3">
    <source>
        <dbReference type="Proteomes" id="UP001499863"/>
    </source>
</evidence>
<gene>
    <name evidence="2" type="ORF">GCM10009639_08000</name>
</gene>
<keyword evidence="1" id="KW-1133">Transmembrane helix</keyword>
<feature type="transmembrane region" description="Helical" evidence="1">
    <location>
        <begin position="55"/>
        <end position="74"/>
    </location>
</feature>
<keyword evidence="1" id="KW-0812">Transmembrane</keyword>
<dbReference type="RefSeq" id="WP_344325796.1">
    <property type="nucleotide sequence ID" value="NZ_BAAAKJ010000036.1"/>
</dbReference>
<dbReference type="EMBL" id="BAAAKJ010000036">
    <property type="protein sequence ID" value="GAA1385425.1"/>
    <property type="molecule type" value="Genomic_DNA"/>
</dbReference>
<name>A0ABN1XMC1_9ACTN</name>
<accession>A0ABN1XMC1</accession>
<keyword evidence="1" id="KW-0472">Membrane</keyword>
<protein>
    <recommendedName>
        <fullName evidence="4">Integral membrane protein</fullName>
    </recommendedName>
</protein>
<organism evidence="2 3">
    <name type="scientific">Kitasatospora putterlickiae</name>
    <dbReference type="NCBI Taxonomy" id="221725"/>
    <lineage>
        <taxon>Bacteria</taxon>
        <taxon>Bacillati</taxon>
        <taxon>Actinomycetota</taxon>
        <taxon>Actinomycetes</taxon>
        <taxon>Kitasatosporales</taxon>
        <taxon>Streptomycetaceae</taxon>
        <taxon>Kitasatospora</taxon>
    </lineage>
</organism>
<feature type="transmembrane region" description="Helical" evidence="1">
    <location>
        <begin position="86"/>
        <end position="105"/>
    </location>
</feature>
<evidence type="ECO:0000256" key="1">
    <source>
        <dbReference type="SAM" id="Phobius"/>
    </source>
</evidence>
<keyword evidence="3" id="KW-1185">Reference proteome</keyword>
<evidence type="ECO:0008006" key="4">
    <source>
        <dbReference type="Google" id="ProtNLM"/>
    </source>
</evidence>
<evidence type="ECO:0000313" key="2">
    <source>
        <dbReference type="EMBL" id="GAA1385425.1"/>
    </source>
</evidence>
<feature type="transmembrane region" description="Helical" evidence="1">
    <location>
        <begin position="111"/>
        <end position="130"/>
    </location>
</feature>
<comment type="caution">
    <text evidence="2">The sequence shown here is derived from an EMBL/GenBank/DDBJ whole genome shotgun (WGS) entry which is preliminary data.</text>
</comment>
<sequence>MTRSSTAALLGATALILIETIAIVLFFCIAMPLFAGGIAFEDEMEPTPRYVPYGFLSAGIVMVGLNGWAVRGLWAMGSPRKTSRASSALVGAGTVQVMLLGFGLLSGDHLFTLFAAAVLALLAVLVRPAFAKPSG</sequence>
<proteinExistence type="predicted"/>
<reference evidence="2 3" key="1">
    <citation type="journal article" date="2019" name="Int. J. Syst. Evol. Microbiol.">
        <title>The Global Catalogue of Microorganisms (GCM) 10K type strain sequencing project: providing services to taxonomists for standard genome sequencing and annotation.</title>
        <authorList>
            <consortium name="The Broad Institute Genomics Platform"/>
            <consortium name="The Broad Institute Genome Sequencing Center for Infectious Disease"/>
            <person name="Wu L."/>
            <person name="Ma J."/>
        </authorList>
    </citation>
    <scope>NUCLEOTIDE SEQUENCE [LARGE SCALE GENOMIC DNA]</scope>
    <source>
        <strain evidence="2 3">JCM 12393</strain>
    </source>
</reference>
<feature type="transmembrane region" description="Helical" evidence="1">
    <location>
        <begin position="7"/>
        <end position="35"/>
    </location>
</feature>
<dbReference type="Proteomes" id="UP001499863">
    <property type="component" value="Unassembled WGS sequence"/>
</dbReference>